<gene>
    <name evidence="12" type="primary">CYB5B</name>
</gene>
<keyword evidence="5" id="KW-0249">Electron transport</keyword>
<reference evidence="12" key="3">
    <citation type="submission" date="2020-05" db="EMBL/GenBank/DDBJ databases">
        <title>Electrophorus electricus (electric eel) genome, fEleEle1, primary haplotype.</title>
        <authorList>
            <person name="Myers G."/>
            <person name="Meyer A."/>
            <person name="Fedrigo O."/>
            <person name="Formenti G."/>
            <person name="Rhie A."/>
            <person name="Tracey A."/>
            <person name="Sims Y."/>
            <person name="Jarvis E.D."/>
        </authorList>
    </citation>
    <scope>NUCLEOTIDE SEQUENCE [LARGE SCALE GENOMIC DNA]</scope>
</reference>
<dbReference type="SUPFAM" id="SSF55856">
    <property type="entry name" value="Cytochrome b5-like heme/steroid binding domain"/>
    <property type="match status" value="1"/>
</dbReference>
<evidence type="ECO:0000259" key="11">
    <source>
        <dbReference type="PROSITE" id="PS50255"/>
    </source>
</evidence>
<feature type="compositionally biased region" description="Basic and acidic residues" evidence="10">
    <location>
        <begin position="1"/>
        <end position="21"/>
    </location>
</feature>
<sequence length="165" mass="18701">MGRSGKTNDSKTREDGNHTCEETPEDGGVKYYTLEEVQTHNMSKDAWLIIHEKVYDITSFLEEHPGGEEVLLEQAGGDGTESFEDVGHSTDAREMLQQYCIGELHMLVDLLADSCRSSCCHWHHVPLLHARTPAFLSTIHQGLDYPNHHSTAIAFRVWRVEEHSK</sequence>
<reference evidence="13" key="2">
    <citation type="journal article" date="2017" name="Sci. Adv.">
        <title>A tail of two voltages: Proteomic comparison of the three electric organs of the electric eel.</title>
        <authorList>
            <person name="Traeger L.L."/>
            <person name="Sabat G."/>
            <person name="Barrett-Wilt G.A."/>
            <person name="Wells G.B."/>
            <person name="Sussman M.R."/>
        </authorList>
    </citation>
    <scope>NUCLEOTIDE SEQUENCE [LARGE SCALE GENOMIC DNA]</scope>
</reference>
<reference evidence="12" key="5">
    <citation type="submission" date="2025-09" db="UniProtKB">
        <authorList>
            <consortium name="Ensembl"/>
        </authorList>
    </citation>
    <scope>IDENTIFICATION</scope>
</reference>
<keyword evidence="7" id="KW-0472">Membrane</keyword>
<feature type="domain" description="Cytochrome b5 heme-binding" evidence="11">
    <location>
        <begin position="29"/>
        <end position="105"/>
    </location>
</feature>
<dbReference type="InterPro" id="IPR036400">
    <property type="entry name" value="Cyt_B5-like_heme/steroid_sf"/>
</dbReference>
<dbReference type="Ensembl" id="ENSEEET00000029875.2">
    <property type="protein sequence ID" value="ENSEEEP00000029535.2"/>
    <property type="gene ID" value="ENSEEEG00000014146.2"/>
</dbReference>
<keyword evidence="2 9" id="KW-0349">Heme</keyword>
<evidence type="ECO:0000256" key="7">
    <source>
        <dbReference type="ARBA" id="ARBA00023136"/>
    </source>
</evidence>
<keyword evidence="4 9" id="KW-0479">Metal-binding</keyword>
<evidence type="ECO:0000256" key="4">
    <source>
        <dbReference type="ARBA" id="ARBA00022723"/>
    </source>
</evidence>
<reference evidence="13" key="1">
    <citation type="journal article" date="2014" name="Science">
        <title>Nonhuman genetics. Genomic basis for the convergent evolution of electric organs.</title>
        <authorList>
            <person name="Gallant J.R."/>
            <person name="Traeger L.L."/>
            <person name="Volkening J.D."/>
            <person name="Moffett H."/>
            <person name="Chen P.H."/>
            <person name="Novina C.D."/>
            <person name="Phillips G.N.Jr."/>
            <person name="Anand R."/>
            <person name="Wells G.B."/>
            <person name="Pinch M."/>
            <person name="Guth R."/>
            <person name="Unguez G.A."/>
            <person name="Albert J.S."/>
            <person name="Zakon H.H."/>
            <person name="Samanta M.P."/>
            <person name="Sussman M.R."/>
        </authorList>
    </citation>
    <scope>NUCLEOTIDE SEQUENCE [LARGE SCALE GENOMIC DNA]</scope>
</reference>
<dbReference type="GO" id="GO:0046872">
    <property type="term" value="F:metal ion binding"/>
    <property type="evidence" value="ECO:0007669"/>
    <property type="project" value="UniProtKB-UniRule"/>
</dbReference>
<dbReference type="Proteomes" id="UP000314983">
    <property type="component" value="Chromosome 1"/>
</dbReference>
<protein>
    <recommendedName>
        <fullName evidence="11">Cytochrome b5 heme-binding domain-containing protein</fullName>
    </recommendedName>
</protein>
<evidence type="ECO:0000256" key="10">
    <source>
        <dbReference type="SAM" id="MobiDB-lite"/>
    </source>
</evidence>
<dbReference type="PANTHER" id="PTHR19359">
    <property type="entry name" value="CYTOCHROME B5"/>
    <property type="match status" value="1"/>
</dbReference>
<evidence type="ECO:0000256" key="1">
    <source>
        <dbReference type="ARBA" id="ARBA00004370"/>
    </source>
</evidence>
<evidence type="ECO:0000256" key="3">
    <source>
        <dbReference type="ARBA" id="ARBA00022692"/>
    </source>
</evidence>
<dbReference type="GO" id="GO:0020037">
    <property type="term" value="F:heme binding"/>
    <property type="evidence" value="ECO:0007669"/>
    <property type="project" value="UniProtKB-UniRule"/>
</dbReference>
<reference evidence="12" key="4">
    <citation type="submission" date="2025-08" db="UniProtKB">
        <authorList>
            <consortium name="Ensembl"/>
        </authorList>
    </citation>
    <scope>IDENTIFICATION</scope>
</reference>
<evidence type="ECO:0000256" key="8">
    <source>
        <dbReference type="ARBA" id="ARBA00038168"/>
    </source>
</evidence>
<dbReference type="InterPro" id="IPR018506">
    <property type="entry name" value="Cyt_B5_heme-BS"/>
</dbReference>
<keyword evidence="6 9" id="KW-0408">Iron</keyword>
<accession>A0A4W4FYW2</accession>
<comment type="similarity">
    <text evidence="8 9">Belongs to the cytochrome b5 family.</text>
</comment>
<dbReference type="AlphaFoldDB" id="A0A4W4FYW2"/>
<name>A0A4W4FYW2_ELEEL</name>
<dbReference type="Pfam" id="PF00173">
    <property type="entry name" value="Cyt-b5"/>
    <property type="match status" value="1"/>
</dbReference>
<evidence type="ECO:0000256" key="2">
    <source>
        <dbReference type="ARBA" id="ARBA00022617"/>
    </source>
</evidence>
<feature type="region of interest" description="Disordered" evidence="10">
    <location>
        <begin position="1"/>
        <end position="26"/>
    </location>
</feature>
<dbReference type="PRINTS" id="PR00363">
    <property type="entry name" value="CYTOCHROMEB5"/>
</dbReference>
<dbReference type="GO" id="GO:0016491">
    <property type="term" value="F:oxidoreductase activity"/>
    <property type="evidence" value="ECO:0007669"/>
    <property type="project" value="Ensembl"/>
</dbReference>
<dbReference type="PROSITE" id="PS00191">
    <property type="entry name" value="CYTOCHROME_B5_1"/>
    <property type="match status" value="1"/>
</dbReference>
<keyword evidence="3" id="KW-0812">Transmembrane</keyword>
<dbReference type="PROSITE" id="PS50255">
    <property type="entry name" value="CYTOCHROME_B5_2"/>
    <property type="match status" value="1"/>
</dbReference>
<keyword evidence="13" id="KW-1185">Reference proteome</keyword>
<dbReference type="GO" id="GO:0016020">
    <property type="term" value="C:membrane"/>
    <property type="evidence" value="ECO:0007669"/>
    <property type="project" value="UniProtKB-SubCell"/>
</dbReference>
<evidence type="ECO:0000256" key="5">
    <source>
        <dbReference type="ARBA" id="ARBA00022982"/>
    </source>
</evidence>
<dbReference type="GeneTree" id="ENSGT00940000155584"/>
<evidence type="ECO:0000313" key="13">
    <source>
        <dbReference type="Proteomes" id="UP000314983"/>
    </source>
</evidence>
<evidence type="ECO:0000256" key="9">
    <source>
        <dbReference type="RuleBase" id="RU362121"/>
    </source>
</evidence>
<dbReference type="PANTHER" id="PTHR19359:SF95">
    <property type="entry name" value="CYTOCHROME B5 TYPE B"/>
    <property type="match status" value="1"/>
</dbReference>
<dbReference type="InterPro" id="IPR001199">
    <property type="entry name" value="Cyt_B5-like_heme/steroid-bd"/>
</dbReference>
<dbReference type="InterPro" id="IPR050668">
    <property type="entry name" value="Cytochrome_b5"/>
</dbReference>
<dbReference type="FunFam" id="3.10.120.10:FF:000002">
    <property type="entry name" value="Cytochrome b5 type B"/>
    <property type="match status" value="1"/>
</dbReference>
<evidence type="ECO:0000256" key="6">
    <source>
        <dbReference type="ARBA" id="ARBA00023004"/>
    </source>
</evidence>
<keyword evidence="5" id="KW-0813">Transport</keyword>
<evidence type="ECO:0000313" key="12">
    <source>
        <dbReference type="Ensembl" id="ENSEEEP00000029535.2"/>
    </source>
</evidence>
<dbReference type="SMART" id="SM01117">
    <property type="entry name" value="Cyt-b5"/>
    <property type="match status" value="1"/>
</dbReference>
<comment type="subcellular location">
    <subcellularLocation>
        <location evidence="1">Membrane</location>
    </subcellularLocation>
</comment>
<proteinExistence type="inferred from homology"/>
<dbReference type="Gene3D" id="3.10.120.10">
    <property type="entry name" value="Cytochrome b5-like heme/steroid binding domain"/>
    <property type="match status" value="1"/>
</dbReference>
<dbReference type="STRING" id="8005.ENSEEEP00000029535"/>
<organism evidence="12 13">
    <name type="scientific">Electrophorus electricus</name>
    <name type="common">Electric eel</name>
    <name type="synonym">Gymnotus electricus</name>
    <dbReference type="NCBI Taxonomy" id="8005"/>
    <lineage>
        <taxon>Eukaryota</taxon>
        <taxon>Metazoa</taxon>
        <taxon>Chordata</taxon>
        <taxon>Craniata</taxon>
        <taxon>Vertebrata</taxon>
        <taxon>Euteleostomi</taxon>
        <taxon>Actinopterygii</taxon>
        <taxon>Neopterygii</taxon>
        <taxon>Teleostei</taxon>
        <taxon>Ostariophysi</taxon>
        <taxon>Gymnotiformes</taxon>
        <taxon>Gymnotoidei</taxon>
        <taxon>Gymnotidae</taxon>
        <taxon>Electrophorus</taxon>
    </lineage>
</organism>